<dbReference type="Gene3D" id="3.20.20.190">
    <property type="entry name" value="Phosphatidylinositol (PI) phosphodiesterase"/>
    <property type="match status" value="1"/>
</dbReference>
<comment type="caution">
    <text evidence="9">The sequence shown here is derived from an EMBL/GenBank/DDBJ whole genome shotgun (WGS) entry which is preliminary data.</text>
</comment>
<organism evidence="9 10">
    <name type="scientific">Phenylobacterium deserti</name>
    <dbReference type="NCBI Taxonomy" id="1914756"/>
    <lineage>
        <taxon>Bacteria</taxon>
        <taxon>Pseudomonadati</taxon>
        <taxon>Pseudomonadota</taxon>
        <taxon>Alphaproteobacteria</taxon>
        <taxon>Caulobacterales</taxon>
        <taxon>Caulobacteraceae</taxon>
        <taxon>Phenylobacterium</taxon>
    </lineage>
</organism>
<keyword evidence="5" id="KW-0378">Hydrolase</keyword>
<evidence type="ECO:0000256" key="7">
    <source>
        <dbReference type="SAM" id="SignalP"/>
    </source>
</evidence>
<accession>A0A328AA85</accession>
<dbReference type="PROSITE" id="PS51704">
    <property type="entry name" value="GP_PDE"/>
    <property type="match status" value="1"/>
</dbReference>
<comment type="catalytic activity">
    <reaction evidence="6">
        <text>a sn-glycero-3-phosphodiester + H2O = an alcohol + sn-glycerol 3-phosphate + H(+)</text>
        <dbReference type="Rhea" id="RHEA:12969"/>
        <dbReference type="ChEBI" id="CHEBI:15377"/>
        <dbReference type="ChEBI" id="CHEBI:15378"/>
        <dbReference type="ChEBI" id="CHEBI:30879"/>
        <dbReference type="ChEBI" id="CHEBI:57597"/>
        <dbReference type="ChEBI" id="CHEBI:83408"/>
        <dbReference type="EC" id="3.1.4.46"/>
    </reaction>
</comment>
<dbReference type="GO" id="GO:0006629">
    <property type="term" value="P:lipid metabolic process"/>
    <property type="evidence" value="ECO:0007669"/>
    <property type="project" value="InterPro"/>
</dbReference>
<dbReference type="AlphaFoldDB" id="A0A328AA85"/>
<evidence type="ECO:0000259" key="8">
    <source>
        <dbReference type="PROSITE" id="PS51704"/>
    </source>
</evidence>
<dbReference type="OrthoDB" id="9795622at2"/>
<dbReference type="EMBL" id="QFYR01000004">
    <property type="protein sequence ID" value="RAK51560.1"/>
    <property type="molecule type" value="Genomic_DNA"/>
</dbReference>
<proteinExistence type="inferred from homology"/>
<evidence type="ECO:0000256" key="1">
    <source>
        <dbReference type="ARBA" id="ARBA00007277"/>
    </source>
</evidence>
<feature type="chain" id="PRO_5016360788" description="glycerophosphodiester phosphodiesterase" evidence="7">
    <location>
        <begin position="26"/>
        <end position="365"/>
    </location>
</feature>
<dbReference type="Pfam" id="PF03009">
    <property type="entry name" value="GDPD"/>
    <property type="match status" value="1"/>
</dbReference>
<dbReference type="EC" id="3.1.4.46" evidence="2"/>
<evidence type="ECO:0000256" key="3">
    <source>
        <dbReference type="ARBA" id="ARBA00022729"/>
    </source>
</evidence>
<evidence type="ECO:0000256" key="4">
    <source>
        <dbReference type="ARBA" id="ARBA00022798"/>
    </source>
</evidence>
<dbReference type="InterPro" id="IPR030395">
    <property type="entry name" value="GP_PDE_dom"/>
</dbReference>
<dbReference type="InterPro" id="IPR017946">
    <property type="entry name" value="PLC-like_Pdiesterase_TIM-brl"/>
</dbReference>
<reference evidence="10" key="1">
    <citation type="submission" date="2018-05" db="EMBL/GenBank/DDBJ databases">
        <authorList>
            <person name="Li X."/>
        </authorList>
    </citation>
    <scope>NUCLEOTIDE SEQUENCE [LARGE SCALE GENOMIC DNA]</scope>
    <source>
        <strain evidence="10">YIM 73061</strain>
    </source>
</reference>
<dbReference type="SUPFAM" id="SSF51695">
    <property type="entry name" value="PLC-like phosphodiesterases"/>
    <property type="match status" value="1"/>
</dbReference>
<dbReference type="Proteomes" id="UP000249725">
    <property type="component" value="Unassembled WGS sequence"/>
</dbReference>
<keyword evidence="3 7" id="KW-0732">Signal</keyword>
<gene>
    <name evidence="9" type="ORF">DJ018_16665</name>
</gene>
<feature type="domain" description="GP-PDE" evidence="8">
    <location>
        <begin position="32"/>
        <end position="359"/>
    </location>
</feature>
<name>A0A328AA85_9CAUL</name>
<protein>
    <recommendedName>
        <fullName evidence="2">glycerophosphodiester phosphodiesterase</fullName>
        <ecNumber evidence="2">3.1.4.46</ecNumber>
    </recommendedName>
</protein>
<sequence>MSLRVLRRSVVAAAALAVLPLALQAAEARKPPLVIAHRGASGERPEHTAASYRLAIAQGADFIEPDLVATKDGELVARHENEISATTDVAARPEFASRRTTKTIDGRRIEGWFTEDFTLAELRTLRARERLPQLRAGNAAFDGQEPLLTLREIIALARNEGRKAGRQVGVYAELKHPSYFAGIGLPLEPRLVAVLKEAGLASRSAPFIVESFEPSALRNVRALAPVRTVFLMAPAGAPPDSRQTGDERTYADFTRAGALREIAGFADGIGPDKQLIVPRDAAGRSQAPTRLVEDAHAAGLFVHPYTFRSENLFLPVELRAGESANPSAPGDWKSEYLTFFRLGVDGVFSDFPAAAVSARRDFLAQ</sequence>
<dbReference type="GO" id="GO:0008889">
    <property type="term" value="F:glycerophosphodiester phosphodiesterase activity"/>
    <property type="evidence" value="ECO:0007669"/>
    <property type="project" value="UniProtKB-EC"/>
</dbReference>
<dbReference type="PANTHER" id="PTHR43620:SF7">
    <property type="entry name" value="GLYCEROPHOSPHODIESTER PHOSPHODIESTERASE GDPD5-RELATED"/>
    <property type="match status" value="1"/>
</dbReference>
<evidence type="ECO:0000256" key="2">
    <source>
        <dbReference type="ARBA" id="ARBA00012247"/>
    </source>
</evidence>
<evidence type="ECO:0000313" key="9">
    <source>
        <dbReference type="EMBL" id="RAK51560.1"/>
    </source>
</evidence>
<dbReference type="PANTHER" id="PTHR43620">
    <property type="entry name" value="GLYCEROPHOSPHORYL DIESTER PHOSPHODIESTERASE"/>
    <property type="match status" value="1"/>
</dbReference>
<evidence type="ECO:0000313" key="10">
    <source>
        <dbReference type="Proteomes" id="UP000249725"/>
    </source>
</evidence>
<feature type="signal peptide" evidence="7">
    <location>
        <begin position="1"/>
        <end position="25"/>
    </location>
</feature>
<evidence type="ECO:0000256" key="5">
    <source>
        <dbReference type="ARBA" id="ARBA00022801"/>
    </source>
</evidence>
<comment type="similarity">
    <text evidence="1">Belongs to the glycerophosphoryl diester phosphodiesterase family.</text>
</comment>
<keyword evidence="4" id="KW-0319">Glycerol metabolism</keyword>
<keyword evidence="10" id="KW-1185">Reference proteome</keyword>
<dbReference type="GO" id="GO:0006071">
    <property type="term" value="P:glycerol metabolic process"/>
    <property type="evidence" value="ECO:0007669"/>
    <property type="project" value="UniProtKB-KW"/>
</dbReference>
<evidence type="ECO:0000256" key="6">
    <source>
        <dbReference type="ARBA" id="ARBA00047512"/>
    </source>
</evidence>
<dbReference type="RefSeq" id="WP_111516095.1">
    <property type="nucleotide sequence ID" value="NZ_QFYR01000004.1"/>
</dbReference>
<dbReference type="GO" id="GO:0042597">
    <property type="term" value="C:periplasmic space"/>
    <property type="evidence" value="ECO:0007669"/>
    <property type="project" value="TreeGrafter"/>
</dbReference>
<dbReference type="CDD" id="cd08602">
    <property type="entry name" value="GDPD_ScGlpQ1_like"/>
    <property type="match status" value="1"/>
</dbReference>